<organism evidence="1 2">
    <name type="scientific">Alcaligenes xylosoxydans xylosoxydans</name>
    <name type="common">Achromobacter xylosoxidans</name>
    <dbReference type="NCBI Taxonomy" id="85698"/>
    <lineage>
        <taxon>Bacteria</taxon>
        <taxon>Pseudomonadati</taxon>
        <taxon>Pseudomonadota</taxon>
        <taxon>Betaproteobacteria</taxon>
        <taxon>Burkholderiales</taxon>
        <taxon>Alcaligenaceae</taxon>
        <taxon>Achromobacter</taxon>
    </lineage>
</organism>
<protein>
    <recommendedName>
        <fullName evidence="3">Uracil-DNA glycosylase-like domain-containing protein</fullName>
    </recommendedName>
</protein>
<name>A0A9W5AF41_ALCXX</name>
<comment type="caution">
    <text evidence="1">The sequence shown here is derived from an EMBL/GenBank/DDBJ whole genome shotgun (WGS) entry which is preliminary data.</text>
</comment>
<evidence type="ECO:0000313" key="1">
    <source>
        <dbReference type="EMBL" id="MCZ8404215.1"/>
    </source>
</evidence>
<dbReference type="Proteomes" id="UP001141992">
    <property type="component" value="Unassembled WGS sequence"/>
</dbReference>
<proteinExistence type="predicted"/>
<accession>A0A9W5AF41</accession>
<sequence>MGRNLPFDCDSLRPISDIRRISVNRRKFINFFIEHFQEKHGAMSDLSTLERDLASLIGRPTDLRPFVCHGSPLDCEVFIVGLNPASPMRDDFWNFWCPGFGFDKPRWLEAYKAERSSRPLKPGRTRRNVISNSRRVIEWINAALGEVKSLETNVYSTPTEDLCDLEQRLRITAPFDFLVDRIKPRVVIVHGNEAIAHVRQKQPHFEIVEVNHFSRGWSAKSATDLGHRVRTFLGR</sequence>
<dbReference type="RefSeq" id="WP_193390306.1">
    <property type="nucleotide sequence ID" value="NZ_JAKJWP010000006.1"/>
</dbReference>
<reference evidence="1" key="1">
    <citation type="submission" date="2022-12" db="EMBL/GenBank/DDBJ databases">
        <authorList>
            <person name="Voronina O.L."/>
            <person name="Kunda M.S."/>
            <person name="Ryzhova N."/>
            <person name="Aksenova E.I."/>
        </authorList>
    </citation>
    <scope>NUCLEOTIDE SEQUENCE</scope>
    <source>
        <strain evidence="1">SCCH136:Ach223948</strain>
    </source>
</reference>
<dbReference type="AlphaFoldDB" id="A0A9W5AF41"/>
<dbReference type="EMBL" id="JAPZVI010000022">
    <property type="protein sequence ID" value="MCZ8404215.1"/>
    <property type="molecule type" value="Genomic_DNA"/>
</dbReference>
<evidence type="ECO:0008006" key="3">
    <source>
        <dbReference type="Google" id="ProtNLM"/>
    </source>
</evidence>
<evidence type="ECO:0000313" key="2">
    <source>
        <dbReference type="Proteomes" id="UP001141992"/>
    </source>
</evidence>
<gene>
    <name evidence="1" type="ORF">O9570_22350</name>
</gene>